<feature type="signal peptide" evidence="6">
    <location>
        <begin position="1"/>
        <end position="22"/>
    </location>
</feature>
<sequence length="575" mass="64517">MKKYIIYILMMPVFMLATSCNEDEFLTQVNPNSITTDVFWKTSDDFENALYTVYGALQFPSVTGPQAANEWALGDIGGSETWMGPYVFKNLAMNDASDHVKNKWNELYVGIFRANQVIENIQNAEIGDSEKTLIVAQARFLRAFYYFELVNTYGGAVVHTVVPILDEDFKKPFESLDVVNTNVIIPDLEFAKANLDGVVWTGNDVGRATWGAATALLGKVYLYDNDWTKAATEFKEIIDSGIYSLTPKFMDNFTDQNEFNKESIFEAAYSAVAGDTGANGATIDTTPSEIGSEAYTLDAFIGQLNSGGYNSVLASYYLHELFYNDEMDPSNSINNGFNESQRTHATLLTKESDGTYYSVEADVMKGFGYAQSAYIKKNTNWYQWELINTTNARSGINKRLIRYADVLLMYAEAILNANGAAATAEAITYIDMIRSRAGVITIQGYLDNNSNTFPAMNVSKVVNGTYNMVAPSADNLLTHIRMVERPLELCFEGHRWRDLRRWGITKTVLTDRLADEQWFLANWDAIRNTPPFYFVDEAQRVRTDYAVCANSYSPATHDYFPLPTDEVQVNSGLSN</sequence>
<dbReference type="PROSITE" id="PS51257">
    <property type="entry name" value="PROKAR_LIPOPROTEIN"/>
    <property type="match status" value="1"/>
</dbReference>
<dbReference type="RefSeq" id="WP_263049592.1">
    <property type="nucleotide sequence ID" value="NZ_CP106735.1"/>
</dbReference>
<dbReference type="Proteomes" id="UP001062165">
    <property type="component" value="Chromosome"/>
</dbReference>
<dbReference type="InterPro" id="IPR012944">
    <property type="entry name" value="SusD_RagB_dom"/>
</dbReference>
<name>A0ABY6CVB2_9BACT</name>
<dbReference type="SUPFAM" id="SSF48452">
    <property type="entry name" value="TPR-like"/>
    <property type="match status" value="1"/>
</dbReference>
<evidence type="ECO:0000259" key="8">
    <source>
        <dbReference type="Pfam" id="PF14322"/>
    </source>
</evidence>
<feature type="chain" id="PRO_5045936505" evidence="6">
    <location>
        <begin position="23"/>
        <end position="575"/>
    </location>
</feature>
<dbReference type="Pfam" id="PF07980">
    <property type="entry name" value="SusD_RagB"/>
    <property type="match status" value="1"/>
</dbReference>
<keyword evidence="5" id="KW-0998">Cell outer membrane</keyword>
<evidence type="ECO:0000256" key="2">
    <source>
        <dbReference type="ARBA" id="ARBA00006275"/>
    </source>
</evidence>
<evidence type="ECO:0000256" key="5">
    <source>
        <dbReference type="ARBA" id="ARBA00023237"/>
    </source>
</evidence>
<proteinExistence type="inferred from homology"/>
<protein>
    <submittedName>
        <fullName evidence="9">RagB/SusD family nutrient uptake outer membrane protein</fullName>
    </submittedName>
</protein>
<dbReference type="Gene3D" id="1.25.40.390">
    <property type="match status" value="1"/>
</dbReference>
<evidence type="ECO:0000256" key="4">
    <source>
        <dbReference type="ARBA" id="ARBA00023136"/>
    </source>
</evidence>
<dbReference type="EMBL" id="CP106735">
    <property type="protein sequence ID" value="UXX77845.1"/>
    <property type="molecule type" value="Genomic_DNA"/>
</dbReference>
<evidence type="ECO:0000256" key="6">
    <source>
        <dbReference type="SAM" id="SignalP"/>
    </source>
</evidence>
<dbReference type="InterPro" id="IPR033985">
    <property type="entry name" value="SusD-like_N"/>
</dbReference>
<dbReference type="InterPro" id="IPR011990">
    <property type="entry name" value="TPR-like_helical_dom_sf"/>
</dbReference>
<feature type="domain" description="SusD-like N-terminal" evidence="8">
    <location>
        <begin position="94"/>
        <end position="222"/>
    </location>
</feature>
<evidence type="ECO:0000313" key="10">
    <source>
        <dbReference type="Proteomes" id="UP001062165"/>
    </source>
</evidence>
<dbReference type="Pfam" id="PF14322">
    <property type="entry name" value="SusD-like_3"/>
    <property type="match status" value="1"/>
</dbReference>
<feature type="domain" description="RagB/SusD" evidence="7">
    <location>
        <begin position="261"/>
        <end position="574"/>
    </location>
</feature>
<organism evidence="9 10">
    <name type="scientific">Reichenbachiella carrageenanivorans</name>
    <dbReference type="NCBI Taxonomy" id="2979869"/>
    <lineage>
        <taxon>Bacteria</taxon>
        <taxon>Pseudomonadati</taxon>
        <taxon>Bacteroidota</taxon>
        <taxon>Cytophagia</taxon>
        <taxon>Cytophagales</taxon>
        <taxon>Reichenbachiellaceae</taxon>
        <taxon>Reichenbachiella</taxon>
    </lineage>
</organism>
<reference evidence="9" key="1">
    <citation type="submission" date="2022-10" db="EMBL/GenBank/DDBJ databases">
        <title>Comparative genomics and taxonomic characterization of three novel marine species of genus Reichenbachiella exhibiting antioxidant and polysaccharide degradation activities.</title>
        <authorList>
            <person name="Muhammad N."/>
            <person name="Lee Y.-J."/>
            <person name="Ko J."/>
            <person name="Kim S.-G."/>
        </authorList>
    </citation>
    <scope>NUCLEOTIDE SEQUENCE</scope>
    <source>
        <strain evidence="9">Wsw4-B4</strain>
    </source>
</reference>
<evidence type="ECO:0000256" key="3">
    <source>
        <dbReference type="ARBA" id="ARBA00022729"/>
    </source>
</evidence>
<keyword evidence="4" id="KW-0472">Membrane</keyword>
<comment type="similarity">
    <text evidence="2">Belongs to the SusD family.</text>
</comment>
<comment type="subcellular location">
    <subcellularLocation>
        <location evidence="1">Cell outer membrane</location>
    </subcellularLocation>
</comment>
<gene>
    <name evidence="9" type="ORF">N7E81_10745</name>
</gene>
<accession>A0ABY6CVB2</accession>
<evidence type="ECO:0000259" key="7">
    <source>
        <dbReference type="Pfam" id="PF07980"/>
    </source>
</evidence>
<evidence type="ECO:0000256" key="1">
    <source>
        <dbReference type="ARBA" id="ARBA00004442"/>
    </source>
</evidence>
<keyword evidence="10" id="KW-1185">Reference proteome</keyword>
<evidence type="ECO:0000313" key="9">
    <source>
        <dbReference type="EMBL" id="UXX77845.1"/>
    </source>
</evidence>
<keyword evidence="3 6" id="KW-0732">Signal</keyword>